<dbReference type="PATRIC" id="fig|189385.8.peg.146"/>
<dbReference type="NCBIfam" id="TIGR01171">
    <property type="entry name" value="rplB_bact"/>
    <property type="match status" value="1"/>
</dbReference>
<dbReference type="Gene3D" id="2.40.50.140">
    <property type="entry name" value="Nucleic acid-binding proteins"/>
    <property type="match status" value="1"/>
</dbReference>
<evidence type="ECO:0000256" key="4">
    <source>
        <dbReference type="ARBA" id="ARBA00035242"/>
    </source>
</evidence>
<name>A0A143WNP6_TREPR</name>
<dbReference type="InterPro" id="IPR008991">
    <property type="entry name" value="Translation_prot_SH3-like_sf"/>
</dbReference>
<dbReference type="InterPro" id="IPR022669">
    <property type="entry name" value="Ribosomal_uL2_C"/>
</dbReference>
<evidence type="ECO:0000259" key="7">
    <source>
        <dbReference type="SMART" id="SM01382"/>
    </source>
</evidence>
<reference evidence="10" key="1">
    <citation type="submission" date="2016-01" db="EMBL/GenBank/DDBJ databases">
        <authorList>
            <person name="Husnik F."/>
        </authorList>
    </citation>
    <scope>NUCLEOTIDE SEQUENCE [LARGE SCALE GENOMIC DNA]</scope>
</reference>
<dbReference type="InterPro" id="IPR005880">
    <property type="entry name" value="Ribosomal_uL2_bac/org-type"/>
</dbReference>
<dbReference type="PANTHER" id="PTHR13691">
    <property type="entry name" value="RIBOSOMAL PROTEIN L2"/>
    <property type="match status" value="1"/>
</dbReference>
<dbReference type="InterPro" id="IPR012340">
    <property type="entry name" value="NA-bd_OB-fold"/>
</dbReference>
<dbReference type="SMART" id="SM01383">
    <property type="entry name" value="Ribosomal_L2"/>
    <property type="match status" value="1"/>
</dbReference>
<evidence type="ECO:0000256" key="1">
    <source>
        <dbReference type="ARBA" id="ARBA00005636"/>
    </source>
</evidence>
<dbReference type="Gene3D" id="4.10.950.10">
    <property type="entry name" value="Ribosomal protein L2, domain 3"/>
    <property type="match status" value="1"/>
</dbReference>
<dbReference type="PROSITE" id="PS00467">
    <property type="entry name" value="RIBOSOMAL_L2"/>
    <property type="match status" value="1"/>
</dbReference>
<dbReference type="SUPFAM" id="SSF50249">
    <property type="entry name" value="Nucleic acid-binding proteins"/>
    <property type="match status" value="1"/>
</dbReference>
<evidence type="ECO:0000259" key="8">
    <source>
        <dbReference type="SMART" id="SM01383"/>
    </source>
</evidence>
<organism evidence="9 10">
    <name type="scientific">Tremblaya princeps</name>
    <dbReference type="NCBI Taxonomy" id="189385"/>
    <lineage>
        <taxon>Bacteria</taxon>
        <taxon>Pseudomonadati</taxon>
        <taxon>Pseudomonadota</taxon>
        <taxon>Betaproteobacteria</taxon>
        <taxon>Candidatus Tremblayella</taxon>
    </lineage>
</organism>
<dbReference type="FunFam" id="4.10.950.10:FF:000001">
    <property type="entry name" value="50S ribosomal protein L2"/>
    <property type="match status" value="1"/>
</dbReference>
<dbReference type="GO" id="GO:0015934">
    <property type="term" value="C:large ribosomal subunit"/>
    <property type="evidence" value="ECO:0007669"/>
    <property type="project" value="InterPro"/>
</dbReference>
<dbReference type="Gene3D" id="2.30.30.30">
    <property type="match status" value="1"/>
</dbReference>
<dbReference type="AlphaFoldDB" id="A0A143WNP6"/>
<dbReference type="Pfam" id="PF00181">
    <property type="entry name" value="Ribosomal_L2_N"/>
    <property type="match status" value="1"/>
</dbReference>
<dbReference type="GO" id="GO:0002181">
    <property type="term" value="P:cytoplasmic translation"/>
    <property type="evidence" value="ECO:0007669"/>
    <property type="project" value="TreeGrafter"/>
</dbReference>
<dbReference type="Pfam" id="PF03947">
    <property type="entry name" value="Ribosomal_L2_C"/>
    <property type="match status" value="1"/>
</dbReference>
<dbReference type="InterPro" id="IPR014722">
    <property type="entry name" value="Rib_uL2_dom2"/>
</dbReference>
<evidence type="ECO:0000256" key="2">
    <source>
        <dbReference type="ARBA" id="ARBA00022980"/>
    </source>
</evidence>
<feature type="domain" description="Large ribosomal subunit protein uL2 C-terminal" evidence="7">
    <location>
        <begin position="102"/>
        <end position="230"/>
    </location>
</feature>
<evidence type="ECO:0000256" key="3">
    <source>
        <dbReference type="ARBA" id="ARBA00023274"/>
    </source>
</evidence>
<dbReference type="InterPro" id="IPR022671">
    <property type="entry name" value="Ribosomal_uL2_CS"/>
</dbReference>
<feature type="region of interest" description="Disordered" evidence="6">
    <location>
        <begin position="201"/>
        <end position="238"/>
    </location>
</feature>
<proteinExistence type="inferred from homology"/>
<dbReference type="SMART" id="SM01382">
    <property type="entry name" value="Ribosomal_L2_C"/>
    <property type="match status" value="1"/>
</dbReference>
<evidence type="ECO:0000313" key="9">
    <source>
        <dbReference type="EMBL" id="CUX76759.1"/>
    </source>
</evidence>
<dbReference type="PANTHER" id="PTHR13691:SF5">
    <property type="entry name" value="LARGE RIBOSOMAL SUBUNIT PROTEIN UL2M"/>
    <property type="match status" value="1"/>
</dbReference>
<accession>A0A143WNP6</accession>
<comment type="similarity">
    <text evidence="1">Belongs to the universal ribosomal protein uL2 family.</text>
</comment>
<evidence type="ECO:0000256" key="5">
    <source>
        <dbReference type="ARBA" id="ARBA00035459"/>
    </source>
</evidence>
<evidence type="ECO:0000256" key="6">
    <source>
        <dbReference type="SAM" id="MobiDB-lite"/>
    </source>
</evidence>
<sequence>MVYRNNPLRTLLVKRRRISGRNNAGVITVRHRGGSHKRRYRSVDFGYGNECSNGRVERIEYDPNRSAHVALVLHGSGRRRYVIAPQGAMPGMVVSSGQHAPVNICCSLPVGQVPVGTSVFNLEVRPGSGAKMARAAGAYATVVSRNGANVNVRLRSGEVRALDGRCYATVGEVGNAGHDRVVQGKAGRMRWRGVRPTVRGVAMNPVDHPHGGGEGKTTAGRHPVSPWGKPAKGMKTRRRKGRLRLIVHRRDSE</sequence>
<dbReference type="Proteomes" id="UP000075242">
    <property type="component" value="Chromosome I"/>
</dbReference>
<dbReference type="GO" id="GO:0016740">
    <property type="term" value="F:transferase activity"/>
    <property type="evidence" value="ECO:0007669"/>
    <property type="project" value="InterPro"/>
</dbReference>
<keyword evidence="3" id="KW-0687">Ribonucleoprotein</keyword>
<dbReference type="EMBL" id="LN999011">
    <property type="protein sequence ID" value="CUX76759.1"/>
    <property type="molecule type" value="Genomic_DNA"/>
</dbReference>
<evidence type="ECO:0000313" key="10">
    <source>
        <dbReference type="Proteomes" id="UP000075242"/>
    </source>
</evidence>
<dbReference type="FunFam" id="2.30.30.30:FF:000001">
    <property type="entry name" value="50S ribosomal protein L2"/>
    <property type="match status" value="1"/>
</dbReference>
<keyword evidence="2 9" id="KW-0689">Ribosomal protein</keyword>
<dbReference type="InterPro" id="IPR002171">
    <property type="entry name" value="Ribosomal_uL2"/>
</dbReference>
<feature type="domain" description="Large ribosomal subunit protein uL2 RNA-binding" evidence="8">
    <location>
        <begin position="20"/>
        <end position="96"/>
    </location>
</feature>
<protein>
    <recommendedName>
        <fullName evidence="4">Large ribosomal subunit protein uL2</fullName>
    </recommendedName>
    <alternativeName>
        <fullName evidence="5">50S ribosomal protein L2</fullName>
    </alternativeName>
</protein>
<dbReference type="InterPro" id="IPR014726">
    <property type="entry name" value="Ribosomal_uL2_dom3"/>
</dbReference>
<gene>
    <name evidence="9" type="primary">rplB</name>
    <name evidence="9" type="ORF">MHIR_TP00138</name>
</gene>
<dbReference type="GO" id="GO:0003735">
    <property type="term" value="F:structural constituent of ribosome"/>
    <property type="evidence" value="ECO:0007669"/>
    <property type="project" value="InterPro"/>
</dbReference>
<dbReference type="SUPFAM" id="SSF50104">
    <property type="entry name" value="Translation proteins SH3-like domain"/>
    <property type="match status" value="1"/>
</dbReference>
<dbReference type="GO" id="GO:0003723">
    <property type="term" value="F:RNA binding"/>
    <property type="evidence" value="ECO:0007669"/>
    <property type="project" value="InterPro"/>
</dbReference>
<dbReference type="PIRSF" id="PIRSF002158">
    <property type="entry name" value="Ribosomal_L2"/>
    <property type="match status" value="1"/>
</dbReference>
<dbReference type="InterPro" id="IPR022666">
    <property type="entry name" value="Ribosomal_uL2_RNA-bd_dom"/>
</dbReference>